<keyword evidence="3" id="KW-1185">Reference proteome</keyword>
<sequence>MCKIHGIRGDWGDVGDGNGHDAEENRRDQDRKSEETEMRTTCVKSLAGRGWQSLAVARGGLAHRGPACFSAASLSHRPTNIRQEPSLPPPASCLSSVVCASTVSSPLFSQPVAATSSSLVCLSCLSSPLFASAELASPQCHLLLRIPRRSKIFSRRTCALPATPLRVLPVRHGNHLRKYFLLFTSFLPFSH</sequence>
<dbReference type="EMBL" id="LUGG01000009">
    <property type="protein sequence ID" value="OBZ72056.1"/>
    <property type="molecule type" value="Genomic_DNA"/>
</dbReference>
<evidence type="ECO:0000256" key="1">
    <source>
        <dbReference type="SAM" id="MobiDB-lite"/>
    </source>
</evidence>
<evidence type="ECO:0000313" key="3">
    <source>
        <dbReference type="Proteomes" id="UP000092993"/>
    </source>
</evidence>
<evidence type="ECO:0000313" key="2">
    <source>
        <dbReference type="EMBL" id="OBZ72056.1"/>
    </source>
</evidence>
<dbReference type="Proteomes" id="UP000092993">
    <property type="component" value="Unassembled WGS sequence"/>
</dbReference>
<dbReference type="AlphaFoldDB" id="A0A1C7M6M1"/>
<reference evidence="2 3" key="1">
    <citation type="submission" date="2016-03" db="EMBL/GenBank/DDBJ databases">
        <title>Whole genome sequencing of Grifola frondosa 9006-11.</title>
        <authorList>
            <person name="Min B."/>
            <person name="Park H."/>
            <person name="Kim J.-G."/>
            <person name="Cho H."/>
            <person name="Oh Y.-L."/>
            <person name="Kong W.-S."/>
            <person name="Choi I.-G."/>
        </authorList>
    </citation>
    <scope>NUCLEOTIDE SEQUENCE [LARGE SCALE GENOMIC DNA]</scope>
    <source>
        <strain evidence="2 3">9006-11</strain>
    </source>
</reference>
<feature type="region of interest" description="Disordered" evidence="1">
    <location>
        <begin position="1"/>
        <end position="38"/>
    </location>
</feature>
<organism evidence="2 3">
    <name type="scientific">Grifola frondosa</name>
    <name type="common">Maitake</name>
    <name type="synonym">Polyporus frondosus</name>
    <dbReference type="NCBI Taxonomy" id="5627"/>
    <lineage>
        <taxon>Eukaryota</taxon>
        <taxon>Fungi</taxon>
        <taxon>Dikarya</taxon>
        <taxon>Basidiomycota</taxon>
        <taxon>Agaricomycotina</taxon>
        <taxon>Agaricomycetes</taxon>
        <taxon>Polyporales</taxon>
        <taxon>Grifolaceae</taxon>
        <taxon>Grifola</taxon>
    </lineage>
</organism>
<comment type="caution">
    <text evidence="2">The sequence shown here is derived from an EMBL/GenBank/DDBJ whole genome shotgun (WGS) entry which is preliminary data.</text>
</comment>
<gene>
    <name evidence="2" type="ORF">A0H81_07761</name>
</gene>
<proteinExistence type="predicted"/>
<protein>
    <submittedName>
        <fullName evidence="2">Uncharacterized protein</fullName>
    </submittedName>
</protein>
<accession>A0A1C7M6M1</accession>
<name>A0A1C7M6M1_GRIFR</name>
<feature type="compositionally biased region" description="Basic and acidic residues" evidence="1">
    <location>
        <begin position="18"/>
        <end position="38"/>
    </location>
</feature>